<sequence length="892" mass="104002">MKKTIIIVFLVLILIIGLLFKPSKVIISLEFPGFINVEDLKVKVNDKYLTSSKKMEMNLLPGKYNGEIYFKGKIIKNFYIEIPYFNFKRIEKNIVLPKSDFHIELYRSDVDRLSLEFSYKYYQPDFWKISFDNKEYTTTLSNFSLYISPYASGILNAEAIFSGNSAYSKNFKISAPISKIISHEINIDNFTIVSFNLEYNELKPIKFEIYKNGDFFETIENTTFKDITTSKSIKYTIIPVFSGGYKGEQYNIVKPELPEINNYINTKKLSFDFPYKKIYINGKEFSPDLLKEGKNKLKIELLENVFWMVEVYVDTVPPKISDYKIKYANNIYELNLVTNEDAHYMLFTDESTYTFNTNNFEFETESTVATLIAIDKFNNKSKPLSINLDLYPEYKVIDENNFIQIKVEKIGISENPKLVIKDNENNIISLFNLNKISNITFSNFSPEKEYHFVVYIDKQHQKTIYSKTIPPSTPIIKSIKNIGIGQFEITLKNYSKDNNYKIITQNNIYTGKFEGYKYIVNISPQELTNSATMIIWREFKNIKTKEISIKLKDKFMYHKKIYTTVPQTLLESQSPYIFRNDIELNNTIIDGIVKIYLFPDKKVTIKNLNFKTIKSKVIFNALSSKFEGVILKSSELKNVDIYNANIGIFPTTDKFELYNISIKNCITGIYSKGLSTGLLYNILISENKKGLDIINTKIEFKNSLLFDNEVGFNIYNSNVYLYNLSIADSKKADIEIHDSQLLIKFTDFINSKYAIKSFNSNISIIQSMFKDNFKSIKSYKDMKISVINTDFINNIVSLDIYKTPLNIENSEFRNSKRAVFVFDNTLEEKFFILNSTFLQNEYDIYIEGINNIYLKNTEIKNVFDGNKEKSWIDERGKIFQRGKVIMEKEANQ</sequence>
<dbReference type="InterPro" id="IPR011050">
    <property type="entry name" value="Pectin_lyase_fold/virulence"/>
</dbReference>
<dbReference type="KEGG" id="mpz:Marpi_1054"/>
<evidence type="ECO:0000313" key="1">
    <source>
        <dbReference type="EMBL" id="AEX85466.1"/>
    </source>
</evidence>
<dbReference type="RefSeq" id="WP_014296538.1">
    <property type="nucleotide sequence ID" value="NC_016751.1"/>
</dbReference>
<organism evidence="1 2">
    <name type="scientific">Marinitoga piezophila (strain DSM 14283 / JCM 11233 / KA3)</name>
    <dbReference type="NCBI Taxonomy" id="443254"/>
    <lineage>
        <taxon>Bacteria</taxon>
        <taxon>Thermotogati</taxon>
        <taxon>Thermotogota</taxon>
        <taxon>Thermotogae</taxon>
        <taxon>Petrotogales</taxon>
        <taxon>Petrotogaceae</taxon>
        <taxon>Marinitoga</taxon>
    </lineage>
</organism>
<keyword evidence="2" id="KW-1185">Reference proteome</keyword>
<protein>
    <recommendedName>
        <fullName evidence="3">Right handed beta helix domain-containing protein</fullName>
    </recommendedName>
</protein>
<dbReference type="STRING" id="443254.Marpi_1054"/>
<gene>
    <name evidence="1" type="ordered locus">Marpi_1054</name>
</gene>
<dbReference type="SUPFAM" id="SSF51126">
    <property type="entry name" value="Pectin lyase-like"/>
    <property type="match status" value="2"/>
</dbReference>
<dbReference type="AlphaFoldDB" id="H2J7X5"/>
<dbReference type="eggNOG" id="ENOG502ZP09">
    <property type="taxonomic scope" value="Bacteria"/>
</dbReference>
<accession>H2J7X5</accession>
<reference evidence="1 2" key="1">
    <citation type="journal article" date="2012" name="J. Bacteriol.">
        <title>Complete Genome Sequence of the Thermophilic, Piezophilic, Heterotrophic Bacterium Marinitoga piezophila KA3.</title>
        <authorList>
            <person name="Lucas S."/>
            <person name="Han J."/>
            <person name="Lapidus A."/>
            <person name="Cheng J.F."/>
            <person name="Goodwin L.A."/>
            <person name="Pitluck S."/>
            <person name="Peters L."/>
            <person name="Mikhailova N."/>
            <person name="Teshima H."/>
            <person name="Detter J.C."/>
            <person name="Han C."/>
            <person name="Tapia R."/>
            <person name="Land M."/>
            <person name="Hauser L."/>
            <person name="Kyrpides N.C."/>
            <person name="Ivanova N."/>
            <person name="Pagani I."/>
            <person name="Vannier P."/>
            <person name="Oger P."/>
            <person name="Bartlett D.H."/>
            <person name="Noll K.M."/>
            <person name="Woyke T."/>
            <person name="Jebbar M."/>
        </authorList>
    </citation>
    <scope>NUCLEOTIDE SEQUENCE [LARGE SCALE GENOMIC DNA]</scope>
    <source>
        <strain evidence="2">DSM 14283 / JCM 11233 / KA3</strain>
    </source>
</reference>
<name>H2J7X5_MARPK</name>
<evidence type="ECO:0000313" key="2">
    <source>
        <dbReference type="Proteomes" id="UP000007161"/>
    </source>
</evidence>
<evidence type="ECO:0008006" key="3">
    <source>
        <dbReference type="Google" id="ProtNLM"/>
    </source>
</evidence>
<dbReference type="EMBL" id="CP003257">
    <property type="protein sequence ID" value="AEX85466.1"/>
    <property type="molecule type" value="Genomic_DNA"/>
</dbReference>
<dbReference type="HOGENOM" id="CLU_323854_0_0_0"/>
<dbReference type="OrthoDB" id="49520at2"/>
<dbReference type="Proteomes" id="UP000007161">
    <property type="component" value="Chromosome"/>
</dbReference>
<proteinExistence type="predicted"/>
<reference evidence="2" key="2">
    <citation type="submission" date="2012-01" db="EMBL/GenBank/DDBJ databases">
        <title>Complete sequence of chromosome of Marinitoga piezophila KA3.</title>
        <authorList>
            <person name="Lucas S."/>
            <person name="Han J."/>
            <person name="Lapidus A."/>
            <person name="Cheng J.-F."/>
            <person name="Goodwin L."/>
            <person name="Pitluck S."/>
            <person name="Peters L."/>
            <person name="Mikhailova N."/>
            <person name="Teshima H."/>
            <person name="Detter J.C."/>
            <person name="Han C."/>
            <person name="Tapia R."/>
            <person name="Land M."/>
            <person name="Hauser L."/>
            <person name="Kyrpides N."/>
            <person name="Ivanova N."/>
            <person name="Pagani I."/>
            <person name="Jebbar M."/>
            <person name="Vannier P."/>
            <person name="Oger P."/>
            <person name="Cario A."/>
            <person name="Bartlett D."/>
            <person name="Noll K.M."/>
            <person name="Woyke T."/>
        </authorList>
    </citation>
    <scope>NUCLEOTIDE SEQUENCE [LARGE SCALE GENOMIC DNA]</scope>
    <source>
        <strain evidence="2">DSM 14283 / JCM 11233 / KA3</strain>
    </source>
</reference>